<dbReference type="Proteomes" id="UP000269396">
    <property type="component" value="Unassembled WGS sequence"/>
</dbReference>
<proteinExistence type="predicted"/>
<dbReference type="GO" id="GO:0006405">
    <property type="term" value="P:RNA export from nucleus"/>
    <property type="evidence" value="ECO:0007669"/>
    <property type="project" value="TreeGrafter"/>
</dbReference>
<dbReference type="InterPro" id="IPR007187">
    <property type="entry name" value="Nucleoporin_Nup133/Nup155_C"/>
</dbReference>
<evidence type="ECO:0000313" key="5">
    <source>
        <dbReference type="EMBL" id="VDO92571.1"/>
    </source>
</evidence>
<dbReference type="Gene3D" id="1.25.40.440">
    <property type="entry name" value="Nucleoporin, helical domain, central subdomain"/>
    <property type="match status" value="1"/>
</dbReference>
<evidence type="ECO:0000256" key="1">
    <source>
        <dbReference type="ARBA" id="ARBA00004123"/>
    </source>
</evidence>
<name>A0A183NM22_9TREM</name>
<dbReference type="GO" id="GO:0044611">
    <property type="term" value="C:nuclear pore inner ring"/>
    <property type="evidence" value="ECO:0007669"/>
    <property type="project" value="TreeGrafter"/>
</dbReference>
<organism evidence="5 6">
    <name type="scientific">Schistosoma mattheei</name>
    <dbReference type="NCBI Taxonomy" id="31246"/>
    <lineage>
        <taxon>Eukaryota</taxon>
        <taxon>Metazoa</taxon>
        <taxon>Spiralia</taxon>
        <taxon>Lophotrochozoa</taxon>
        <taxon>Platyhelminthes</taxon>
        <taxon>Trematoda</taxon>
        <taxon>Digenea</taxon>
        <taxon>Strigeidida</taxon>
        <taxon>Schistosomatoidea</taxon>
        <taxon>Schistosomatidae</taxon>
        <taxon>Schistosoma</taxon>
    </lineage>
</organism>
<dbReference type="GO" id="GO:0006606">
    <property type="term" value="P:protein import into nucleus"/>
    <property type="evidence" value="ECO:0007669"/>
    <property type="project" value="TreeGrafter"/>
</dbReference>
<sequence>MTICLDHLLHAAQIKSDATYLIEPISTTTTNNTDIINEEYQSNLNELSNSLFILNELNDLSSSSPQLARSILQIILMDINKSDDILAHFEVFNWLLSNGLTDTVMLLNSAHFEAYLRSRLRQTPDDANLRCLLWRLLERRGARLEAAQVLEHLAVTPCHQLTLEDRLDFAARAIVAVKALPG</sequence>
<dbReference type="PANTHER" id="PTHR10350:SF6">
    <property type="entry name" value="NUCLEAR PORE COMPLEX PROTEIN NUP155"/>
    <property type="match status" value="1"/>
</dbReference>
<feature type="domain" description="Nucleoporin Nup133/Nup155-like C-terminal" evidence="4">
    <location>
        <begin position="9"/>
        <end position="176"/>
    </location>
</feature>
<dbReference type="InterPro" id="IPR042537">
    <property type="entry name" value="Nucleoporin_Nup155_C_2"/>
</dbReference>
<dbReference type="EMBL" id="UZAL01005285">
    <property type="protein sequence ID" value="VDO92571.1"/>
    <property type="molecule type" value="Genomic_DNA"/>
</dbReference>
<accession>A0A183NM22</accession>
<keyword evidence="6" id="KW-1185">Reference proteome</keyword>
<dbReference type="AlphaFoldDB" id="A0A183NM22"/>
<reference evidence="5 6" key="1">
    <citation type="submission" date="2018-11" db="EMBL/GenBank/DDBJ databases">
        <authorList>
            <consortium name="Pathogen Informatics"/>
        </authorList>
    </citation>
    <scope>NUCLEOTIDE SEQUENCE [LARGE SCALE GENOMIC DNA]</scope>
    <source>
        <strain>Denwood</strain>
        <strain evidence="6">Zambia</strain>
    </source>
</reference>
<evidence type="ECO:0000259" key="4">
    <source>
        <dbReference type="Pfam" id="PF03177"/>
    </source>
</evidence>
<dbReference type="Pfam" id="PF03177">
    <property type="entry name" value="Nucleoporin_C"/>
    <property type="match status" value="1"/>
</dbReference>
<dbReference type="GO" id="GO:0017056">
    <property type="term" value="F:structural constituent of nuclear pore"/>
    <property type="evidence" value="ECO:0007669"/>
    <property type="project" value="InterPro"/>
</dbReference>
<keyword evidence="3" id="KW-0539">Nucleus</keyword>
<comment type="subcellular location">
    <subcellularLocation>
        <location evidence="1">Nucleus</location>
    </subcellularLocation>
</comment>
<gene>
    <name evidence="5" type="ORF">SMTD_LOCUS3158</name>
</gene>
<dbReference type="STRING" id="31246.A0A183NM22"/>
<dbReference type="GO" id="GO:0000972">
    <property type="term" value="P:transcription-dependent tethering of RNA polymerase II gene DNA at nuclear periphery"/>
    <property type="evidence" value="ECO:0007669"/>
    <property type="project" value="TreeGrafter"/>
</dbReference>
<evidence type="ECO:0000256" key="3">
    <source>
        <dbReference type="ARBA" id="ARBA00023242"/>
    </source>
</evidence>
<evidence type="ECO:0000256" key="2">
    <source>
        <dbReference type="ARBA" id="ARBA00022448"/>
    </source>
</evidence>
<dbReference type="GO" id="GO:0036228">
    <property type="term" value="P:protein localization to nuclear inner membrane"/>
    <property type="evidence" value="ECO:0007669"/>
    <property type="project" value="TreeGrafter"/>
</dbReference>
<dbReference type="InterPro" id="IPR004870">
    <property type="entry name" value="Nucleoporin_Nup155"/>
</dbReference>
<protein>
    <recommendedName>
        <fullName evidence="4">Nucleoporin Nup133/Nup155-like C-terminal domain-containing protein</fullName>
    </recommendedName>
</protein>
<dbReference type="PANTHER" id="PTHR10350">
    <property type="entry name" value="NUCLEAR PORE COMPLEX PROTEIN NUP155"/>
    <property type="match status" value="1"/>
</dbReference>
<keyword evidence="2" id="KW-0813">Transport</keyword>
<evidence type="ECO:0000313" key="6">
    <source>
        <dbReference type="Proteomes" id="UP000269396"/>
    </source>
</evidence>